<keyword evidence="1" id="KW-0472">Membrane</keyword>
<sequence length="222" mass="24417">MTHLLRFVDRLLRSATLHRRSHVHEGAGTGLAIVVIGGAAYGAVMGCFGGFGSERSLQIIFSAVKVPLLFAVTTVLAMPSFFILNSLLGLRDDFAEAVRAVVVTQSAVAIVLASLAPYTALWYASTIDYNEAFVFNALMFAVASASAQWVLRRRYAPLIARNPLHHVMLWGWLVVYAFVGIQMGWVLRPFIGQPGLAPTFFRDGAWGNAYVVVLESMWRVLR</sequence>
<gene>
    <name evidence="2" type="ORF">SOIL9_30290</name>
</gene>
<evidence type="ECO:0000256" key="1">
    <source>
        <dbReference type="SAM" id="Phobius"/>
    </source>
</evidence>
<dbReference type="Proteomes" id="UP000464178">
    <property type="component" value="Chromosome"/>
</dbReference>
<name>A0A6P2D2R5_9BACT</name>
<feature type="transmembrane region" description="Helical" evidence="1">
    <location>
        <begin position="163"/>
        <end position="185"/>
    </location>
</feature>
<evidence type="ECO:0000313" key="2">
    <source>
        <dbReference type="EMBL" id="VTR94685.1"/>
    </source>
</evidence>
<dbReference type="AlphaFoldDB" id="A0A6P2D2R5"/>
<feature type="transmembrane region" description="Helical" evidence="1">
    <location>
        <begin position="66"/>
        <end position="88"/>
    </location>
</feature>
<protein>
    <submittedName>
        <fullName evidence="2">ABC-type transport system protein</fullName>
    </submittedName>
</protein>
<proteinExistence type="predicted"/>
<dbReference type="EMBL" id="LR593886">
    <property type="protein sequence ID" value="VTR94685.1"/>
    <property type="molecule type" value="Genomic_DNA"/>
</dbReference>
<organism evidence="2 3">
    <name type="scientific">Gemmata massiliana</name>
    <dbReference type="NCBI Taxonomy" id="1210884"/>
    <lineage>
        <taxon>Bacteria</taxon>
        <taxon>Pseudomonadati</taxon>
        <taxon>Planctomycetota</taxon>
        <taxon>Planctomycetia</taxon>
        <taxon>Gemmatales</taxon>
        <taxon>Gemmataceae</taxon>
        <taxon>Gemmata</taxon>
    </lineage>
</organism>
<accession>A0A6P2D2R5</accession>
<dbReference type="KEGG" id="gms:SOIL9_30290"/>
<keyword evidence="1" id="KW-1133">Transmembrane helix</keyword>
<keyword evidence="1" id="KW-0812">Transmembrane</keyword>
<feature type="transmembrane region" description="Helical" evidence="1">
    <location>
        <begin position="29"/>
        <end position="51"/>
    </location>
</feature>
<keyword evidence="3" id="KW-1185">Reference proteome</keyword>
<feature type="transmembrane region" description="Helical" evidence="1">
    <location>
        <begin position="100"/>
        <end position="120"/>
    </location>
</feature>
<evidence type="ECO:0000313" key="3">
    <source>
        <dbReference type="Proteomes" id="UP000464178"/>
    </source>
</evidence>
<feature type="transmembrane region" description="Helical" evidence="1">
    <location>
        <begin position="132"/>
        <end position="151"/>
    </location>
</feature>
<reference evidence="2 3" key="1">
    <citation type="submission" date="2019-05" db="EMBL/GenBank/DDBJ databases">
        <authorList>
            <consortium name="Science for Life Laboratories"/>
        </authorList>
    </citation>
    <scope>NUCLEOTIDE SEQUENCE [LARGE SCALE GENOMIC DNA]</scope>
    <source>
        <strain evidence="2">Soil9</strain>
    </source>
</reference>